<dbReference type="EMBL" id="CP144745">
    <property type="protein sequence ID" value="WVZ48948.1"/>
    <property type="molecule type" value="Genomic_DNA"/>
</dbReference>
<dbReference type="PANTHER" id="PTHR45676">
    <property type="entry name" value="RING-H2 FINGER PROTEIN ATL51-RELATED"/>
    <property type="match status" value="1"/>
</dbReference>
<evidence type="ECO:0000256" key="3">
    <source>
        <dbReference type="SAM" id="Phobius"/>
    </source>
</evidence>
<feature type="transmembrane region" description="Helical" evidence="3">
    <location>
        <begin position="775"/>
        <end position="797"/>
    </location>
</feature>
<evidence type="ECO:0000313" key="5">
    <source>
        <dbReference type="EMBL" id="WVZ48948.1"/>
    </source>
</evidence>
<keyword evidence="3" id="KW-1133">Transmembrane helix</keyword>
<proteinExistence type="predicted"/>
<feature type="domain" description="RING-type" evidence="4">
    <location>
        <begin position="238"/>
        <end position="283"/>
    </location>
</feature>
<dbReference type="AlphaFoldDB" id="A0AAQ3SI16"/>
<dbReference type="PANTHER" id="PTHR45676:SF175">
    <property type="entry name" value="RING-TYPE E3 UBIQUITIN TRANSFERASE"/>
    <property type="match status" value="1"/>
</dbReference>
<feature type="compositionally biased region" description="Pro residues" evidence="2">
    <location>
        <begin position="163"/>
        <end position="173"/>
    </location>
</feature>
<feature type="region of interest" description="Disordered" evidence="2">
    <location>
        <begin position="806"/>
        <end position="835"/>
    </location>
</feature>
<evidence type="ECO:0000256" key="1">
    <source>
        <dbReference type="PROSITE-ProRule" id="PRU00175"/>
    </source>
</evidence>
<feature type="region of interest" description="Disordered" evidence="2">
    <location>
        <begin position="1039"/>
        <end position="1060"/>
    </location>
</feature>
<evidence type="ECO:0000313" key="6">
    <source>
        <dbReference type="Proteomes" id="UP001341281"/>
    </source>
</evidence>
<dbReference type="PROSITE" id="PS50089">
    <property type="entry name" value="ZF_RING_2"/>
    <property type="match status" value="4"/>
</dbReference>
<feature type="region of interest" description="Disordered" evidence="2">
    <location>
        <begin position="158"/>
        <end position="230"/>
    </location>
</feature>
<feature type="compositionally biased region" description="Pro residues" evidence="2">
    <location>
        <begin position="500"/>
        <end position="510"/>
    </location>
</feature>
<evidence type="ECO:0000256" key="2">
    <source>
        <dbReference type="SAM" id="MobiDB-lite"/>
    </source>
</evidence>
<feature type="domain" description="RING-type" evidence="4">
    <location>
        <begin position="540"/>
        <end position="582"/>
    </location>
</feature>
<accession>A0AAQ3SI16</accession>
<dbReference type="SMART" id="SM00184">
    <property type="entry name" value="RING"/>
    <property type="match status" value="4"/>
</dbReference>
<gene>
    <name evidence="5" type="ORF">U9M48_000334</name>
</gene>
<feature type="region of interest" description="Disordered" evidence="2">
    <location>
        <begin position="732"/>
        <end position="767"/>
    </location>
</feature>
<dbReference type="GO" id="GO:0016567">
    <property type="term" value="P:protein ubiquitination"/>
    <property type="evidence" value="ECO:0007669"/>
    <property type="project" value="TreeGrafter"/>
</dbReference>
<dbReference type="GO" id="GO:0008270">
    <property type="term" value="F:zinc ion binding"/>
    <property type="evidence" value="ECO:0007669"/>
    <property type="project" value="UniProtKB-KW"/>
</dbReference>
<feature type="transmembrane region" description="Helical" evidence="3">
    <location>
        <begin position="441"/>
        <end position="462"/>
    </location>
</feature>
<keyword evidence="6" id="KW-1185">Reference proteome</keyword>
<organism evidence="5 6">
    <name type="scientific">Paspalum notatum var. saurae</name>
    <dbReference type="NCBI Taxonomy" id="547442"/>
    <lineage>
        <taxon>Eukaryota</taxon>
        <taxon>Viridiplantae</taxon>
        <taxon>Streptophyta</taxon>
        <taxon>Embryophyta</taxon>
        <taxon>Tracheophyta</taxon>
        <taxon>Spermatophyta</taxon>
        <taxon>Magnoliopsida</taxon>
        <taxon>Liliopsida</taxon>
        <taxon>Poales</taxon>
        <taxon>Poaceae</taxon>
        <taxon>PACMAD clade</taxon>
        <taxon>Panicoideae</taxon>
        <taxon>Andropogonodae</taxon>
        <taxon>Paspaleae</taxon>
        <taxon>Paspalinae</taxon>
        <taxon>Paspalum</taxon>
    </lineage>
</organism>
<dbReference type="InterPro" id="IPR001841">
    <property type="entry name" value="Znf_RING"/>
</dbReference>
<keyword evidence="1" id="KW-0479">Metal-binding</keyword>
<name>A0AAQ3SI16_PASNO</name>
<evidence type="ECO:0000259" key="4">
    <source>
        <dbReference type="PROSITE" id="PS50089"/>
    </source>
</evidence>
<feature type="compositionally biased region" description="Polar residues" evidence="2">
    <location>
        <begin position="757"/>
        <end position="766"/>
    </location>
</feature>
<reference evidence="5 6" key="1">
    <citation type="submission" date="2024-02" db="EMBL/GenBank/DDBJ databases">
        <title>High-quality chromosome-scale genome assembly of Pensacola bahiagrass (Paspalum notatum Flugge var. saurae).</title>
        <authorList>
            <person name="Vega J.M."/>
            <person name="Podio M."/>
            <person name="Orjuela J."/>
            <person name="Siena L.A."/>
            <person name="Pessino S.C."/>
            <person name="Combes M.C."/>
            <person name="Mariac C."/>
            <person name="Albertini E."/>
            <person name="Pupilli F."/>
            <person name="Ortiz J.P.A."/>
            <person name="Leblanc O."/>
        </authorList>
    </citation>
    <scope>NUCLEOTIDE SEQUENCE [LARGE SCALE GENOMIC DNA]</scope>
    <source>
        <strain evidence="5">R1</strain>
        <tissue evidence="5">Leaf</tissue>
    </source>
</reference>
<dbReference type="Gene3D" id="3.30.40.10">
    <property type="entry name" value="Zinc/RING finger domain, C3HC4 (zinc finger)"/>
    <property type="match status" value="4"/>
</dbReference>
<feature type="region of interest" description="Disordered" evidence="2">
    <location>
        <begin position="51"/>
        <end position="80"/>
    </location>
</feature>
<keyword evidence="3" id="KW-0812">Transmembrane</keyword>
<dbReference type="FunFam" id="3.30.40.10:FF:000654">
    <property type="entry name" value="RING-H2 finger protein ATL33"/>
    <property type="match status" value="3"/>
</dbReference>
<keyword evidence="1" id="KW-0862">Zinc</keyword>
<keyword evidence="1" id="KW-0863">Zinc-finger</keyword>
<dbReference type="SUPFAM" id="SSF57850">
    <property type="entry name" value="RING/U-box"/>
    <property type="match status" value="4"/>
</dbReference>
<dbReference type="Proteomes" id="UP001341281">
    <property type="component" value="Chromosome 01"/>
</dbReference>
<dbReference type="Pfam" id="PF13639">
    <property type="entry name" value="zf-RING_2"/>
    <property type="match status" value="4"/>
</dbReference>
<keyword evidence="3" id="KW-0472">Membrane</keyword>
<feature type="compositionally biased region" description="Acidic residues" evidence="2">
    <location>
        <begin position="69"/>
        <end position="79"/>
    </location>
</feature>
<dbReference type="InterPro" id="IPR013083">
    <property type="entry name" value="Znf_RING/FYVE/PHD"/>
</dbReference>
<protein>
    <recommendedName>
        <fullName evidence="4">RING-type domain-containing protein</fullName>
    </recommendedName>
</protein>
<feature type="transmembrane region" description="Helical" evidence="3">
    <location>
        <begin position="16"/>
        <end position="40"/>
    </location>
</feature>
<feature type="region of interest" description="Disordered" evidence="2">
    <location>
        <begin position="476"/>
        <end position="510"/>
    </location>
</feature>
<feature type="domain" description="RING-type" evidence="4">
    <location>
        <begin position="115"/>
        <end position="157"/>
    </location>
</feature>
<dbReference type="CDD" id="cd16461">
    <property type="entry name" value="RING-H2_EL5-like"/>
    <property type="match status" value="1"/>
</dbReference>
<sequence>MSWSSLTTPEAFRTPAFIALVAVLCVAVVLLLHHCALVMCCDDRRRRRQHHHRAGAADQHHHQRRRREEEDDQEEEEGVSVEVVSATSTTHLVQAAAAVVVCRYRKAEQWKESTCPVCLADFDDGEPVRVLPECMHYYHAECIDTWLRGSNSCPMCRAETTPTPTPTPTPSPPGGDGDRTGTRLNNKGGGSKHGAALQRRRRQPAADMEVPQQAPPLPPAVRADDHRVSEEQERQRECSVCLSEMMADGGEAALRVVRPCGHRFHAACVDQWLRRRGTWPMCRAPSVARRRRSSLCDSAAGSLRLLQSFPRRRRRYPSLRLLPPTPPRTPPNSGHECPGLLTNTAAACGCPDLRLLAALWVPLILPPPPTPQPWGAQPLLAPLTPLPRLRSPPHLARSICGRRPTWIIWVSSRTGPSPRPKCNCLCLWFYWKRPSHPIPPLYVAGGAAVVILAFITLLVTVLRYCARSLKRAQEADAADRRRRRDSAAGGDTDDGRGVALPPPRLQQPPAPATVAVEMVRSMGPLVCTYRRADGWPEAACAVCLAELDDGVSVRVLPVCMHYFHAGCVGEWLRAHHTCPLCRAPLEPPDAATPIFFVTLPFSSRGAVFLAPPRTVFTLMPPPCATLSGLCPASSSSRRWLFLAPPAPPHHVTSSSCCRLFLVPPPPPRPIDALLLDCTPWQRGSLYVAPWHAPQLLIVRGRRRGSSRRHSLRRHGGRRFSSRLLIPAPFYSQRETEDDGGHPHPLDLSGQNRPMMATSYNPNSSPSLDEDLSRHFTVVILVTAAVVFLLLHACRYCLNRLNKEGIRRSPSSSGGGGTTVGPRQQQQPPAPAPTAPARLTTVEMAMRRSAEPIVCTYRKADGWSEATCAVCLAELADGVTVRVLPVCMHYFHASCIGEWLLAHHTCPLCRAPLHPPVAAALEFPVYDSTSDPLPWLNRCEAFFWVQQTPDDQRVGYASLHMSDAAQLWFTRLERNSGTPSWKRFVKLVNRRFGPPMTDSPLGELSLSPPSYGYGGRIHRSIPRLGMPRCGPVRATASTAISGGFAKPPETRCQPPQTKVTR</sequence>
<feature type="domain" description="RING-type" evidence="4">
    <location>
        <begin position="867"/>
        <end position="909"/>
    </location>
</feature>